<keyword evidence="3 7" id="KW-0472">Membrane</keyword>
<keyword evidence="11" id="KW-1185">Reference proteome</keyword>
<evidence type="ECO:0000256" key="7">
    <source>
        <dbReference type="SAM" id="Phobius"/>
    </source>
</evidence>
<evidence type="ECO:0000259" key="8">
    <source>
        <dbReference type="PROSITE" id="PS50111"/>
    </source>
</evidence>
<reference evidence="10" key="1">
    <citation type="submission" date="2022-06" db="EMBL/GenBank/DDBJ databases">
        <title>Aquibacillus sp. a new bacterium isolated from soil saline samples.</title>
        <authorList>
            <person name="Galisteo C."/>
            <person name="De La Haba R."/>
            <person name="Sanchez-Porro C."/>
            <person name="Ventosa A."/>
        </authorList>
    </citation>
    <scope>NUCLEOTIDE SEQUENCE</scope>
    <source>
        <strain evidence="10">JCM 12387</strain>
    </source>
</reference>
<comment type="similarity">
    <text evidence="5">Belongs to the methyl-accepting chemotaxis (MCP) protein family.</text>
</comment>
<dbReference type="InterPro" id="IPR003660">
    <property type="entry name" value="HAMP_dom"/>
</dbReference>
<protein>
    <submittedName>
        <fullName evidence="10">Methyl-accepting chemotaxis protein</fullName>
    </submittedName>
</protein>
<keyword evidence="7" id="KW-0812">Transmembrane</keyword>
<evidence type="ECO:0000256" key="4">
    <source>
        <dbReference type="ARBA" id="ARBA00023224"/>
    </source>
</evidence>
<dbReference type="Pfam" id="PF00015">
    <property type="entry name" value="MCPsignal"/>
    <property type="match status" value="1"/>
</dbReference>
<evidence type="ECO:0000256" key="5">
    <source>
        <dbReference type="ARBA" id="ARBA00029447"/>
    </source>
</evidence>
<dbReference type="InterPro" id="IPR004089">
    <property type="entry name" value="MCPsignal_dom"/>
</dbReference>
<dbReference type="Gene3D" id="1.10.287.950">
    <property type="entry name" value="Methyl-accepting chemotaxis protein"/>
    <property type="match status" value="1"/>
</dbReference>
<keyword evidence="2" id="KW-1003">Cell membrane</keyword>
<evidence type="ECO:0000313" key="10">
    <source>
        <dbReference type="EMBL" id="MDC3421705.1"/>
    </source>
</evidence>
<dbReference type="SMART" id="SM00304">
    <property type="entry name" value="HAMP"/>
    <property type="match status" value="1"/>
</dbReference>
<dbReference type="CDD" id="cd11386">
    <property type="entry name" value="MCP_signal"/>
    <property type="match status" value="1"/>
</dbReference>
<comment type="caution">
    <text evidence="10">The sequence shown here is derived from an EMBL/GenBank/DDBJ whole genome shotgun (WGS) entry which is preliminary data.</text>
</comment>
<feature type="domain" description="HAMP" evidence="9">
    <location>
        <begin position="220"/>
        <end position="273"/>
    </location>
</feature>
<dbReference type="CDD" id="cd06225">
    <property type="entry name" value="HAMP"/>
    <property type="match status" value="1"/>
</dbReference>
<dbReference type="AlphaFoldDB" id="A0A9X4AKR5"/>
<keyword evidence="4 6" id="KW-0807">Transducer</keyword>
<dbReference type="Gene3D" id="6.10.340.10">
    <property type="match status" value="1"/>
</dbReference>
<evidence type="ECO:0000313" key="11">
    <source>
        <dbReference type="Proteomes" id="UP001145072"/>
    </source>
</evidence>
<evidence type="ECO:0000259" key="9">
    <source>
        <dbReference type="PROSITE" id="PS50885"/>
    </source>
</evidence>
<dbReference type="GO" id="GO:0007165">
    <property type="term" value="P:signal transduction"/>
    <property type="evidence" value="ECO:0007669"/>
    <property type="project" value="UniProtKB-KW"/>
</dbReference>
<evidence type="ECO:0000256" key="2">
    <source>
        <dbReference type="ARBA" id="ARBA00022475"/>
    </source>
</evidence>
<dbReference type="Proteomes" id="UP001145072">
    <property type="component" value="Unassembled WGS sequence"/>
</dbReference>
<sequence length="578" mass="62624">MKGIPRFKKINVKKFSLKNLKIGSKYGFALIIVFILFGISTAVVTKLVSTVGENIELIEQKGNDAVDVTEMGSVLREKGVYIHDFSQNRLSRLVTDFEQAREDFNDLSVEVAAQLDAEEKAVLYQVIALDEEINTLFLEDMSKADQEGNVGMLKLSAMNANEIQAEAVVLLDELRELVKEERLASVDEAKTSQQITFIVLISSMVASILIGGALVFLISRVVSKNLERVVQVSNEIASGNLAVESIDYRADDEIGKIATAMNTMSNSLRHMIREISTIAETVSSQSEELTQSANEVKMGSEQVATTMQELASGAETQANSAGELSETMGIFADQVTSANENGEQMYQSSNHVLEMTDDGSRSMQASIDQMDKIDRIVKDAVEKVQGLDVQSQEISKLVNVIKDIADQTNLLALNAAIEAARAGEQGRGFAVVADEVRKLAEQVSESVTDITSIVGNIKNESSVVTESLQNGYKEVEHGTTQIQSTGKTFGAINRAVKDMASNISVITTNLSTIASSSQEMNASIQEIASISQESSAGVEETSAASEQTNSSMEEVANNANELSKLSENLNALVKKFQI</sequence>
<evidence type="ECO:0000256" key="1">
    <source>
        <dbReference type="ARBA" id="ARBA00004236"/>
    </source>
</evidence>
<dbReference type="SUPFAM" id="SSF58104">
    <property type="entry name" value="Methyl-accepting chemotaxis protein (MCP) signaling domain"/>
    <property type="match status" value="1"/>
</dbReference>
<dbReference type="GO" id="GO:0005886">
    <property type="term" value="C:plasma membrane"/>
    <property type="evidence" value="ECO:0007669"/>
    <property type="project" value="UniProtKB-SubCell"/>
</dbReference>
<evidence type="ECO:0000256" key="3">
    <source>
        <dbReference type="ARBA" id="ARBA00023136"/>
    </source>
</evidence>
<gene>
    <name evidence="10" type="ORF">NC661_15130</name>
</gene>
<dbReference type="Pfam" id="PF00672">
    <property type="entry name" value="HAMP"/>
    <property type="match status" value="1"/>
</dbReference>
<dbReference type="RefSeq" id="WP_259865990.1">
    <property type="nucleotide sequence ID" value="NZ_JAMQJZ010000013.1"/>
</dbReference>
<dbReference type="PROSITE" id="PS50111">
    <property type="entry name" value="CHEMOTAXIS_TRANSDUC_2"/>
    <property type="match status" value="1"/>
</dbReference>
<evidence type="ECO:0000256" key="6">
    <source>
        <dbReference type="PROSITE-ProRule" id="PRU00284"/>
    </source>
</evidence>
<dbReference type="PANTHER" id="PTHR32089:SF112">
    <property type="entry name" value="LYSOZYME-LIKE PROTEIN-RELATED"/>
    <property type="match status" value="1"/>
</dbReference>
<proteinExistence type="inferred from homology"/>
<dbReference type="PANTHER" id="PTHR32089">
    <property type="entry name" value="METHYL-ACCEPTING CHEMOTAXIS PROTEIN MCPB"/>
    <property type="match status" value="1"/>
</dbReference>
<dbReference type="PROSITE" id="PS50885">
    <property type="entry name" value="HAMP"/>
    <property type="match status" value="1"/>
</dbReference>
<dbReference type="EMBL" id="JAMQJZ010000013">
    <property type="protein sequence ID" value="MDC3421705.1"/>
    <property type="molecule type" value="Genomic_DNA"/>
</dbReference>
<accession>A0A9X4AKR5</accession>
<dbReference type="SMART" id="SM00283">
    <property type="entry name" value="MA"/>
    <property type="match status" value="1"/>
</dbReference>
<name>A0A9X4AKR5_9BACI</name>
<feature type="domain" description="Methyl-accepting transducer" evidence="8">
    <location>
        <begin position="292"/>
        <end position="542"/>
    </location>
</feature>
<comment type="subcellular location">
    <subcellularLocation>
        <location evidence="1">Cell membrane</location>
    </subcellularLocation>
</comment>
<organism evidence="10 11">
    <name type="scientific">Aquibacillus koreensis</name>
    <dbReference type="NCBI Taxonomy" id="279446"/>
    <lineage>
        <taxon>Bacteria</taxon>
        <taxon>Bacillati</taxon>
        <taxon>Bacillota</taxon>
        <taxon>Bacilli</taxon>
        <taxon>Bacillales</taxon>
        <taxon>Bacillaceae</taxon>
        <taxon>Aquibacillus</taxon>
    </lineage>
</organism>
<feature type="transmembrane region" description="Helical" evidence="7">
    <location>
        <begin position="195"/>
        <end position="218"/>
    </location>
</feature>
<keyword evidence="7" id="KW-1133">Transmembrane helix</keyword>